<gene>
    <name evidence="1" type="ORF">C8A04DRAFT_29785</name>
</gene>
<name>A0AAN6V350_9PEZI</name>
<organism evidence="1 2">
    <name type="scientific">Dichotomopilus funicola</name>
    <dbReference type="NCBI Taxonomy" id="1934379"/>
    <lineage>
        <taxon>Eukaryota</taxon>
        <taxon>Fungi</taxon>
        <taxon>Dikarya</taxon>
        <taxon>Ascomycota</taxon>
        <taxon>Pezizomycotina</taxon>
        <taxon>Sordariomycetes</taxon>
        <taxon>Sordariomycetidae</taxon>
        <taxon>Sordariales</taxon>
        <taxon>Chaetomiaceae</taxon>
        <taxon>Dichotomopilus</taxon>
    </lineage>
</organism>
<keyword evidence="2" id="KW-1185">Reference proteome</keyword>
<evidence type="ECO:0000313" key="2">
    <source>
        <dbReference type="Proteomes" id="UP001302676"/>
    </source>
</evidence>
<dbReference type="RefSeq" id="XP_062636022.1">
    <property type="nucleotide sequence ID" value="XM_062781130.1"/>
</dbReference>
<dbReference type="AlphaFoldDB" id="A0AAN6V350"/>
<protein>
    <submittedName>
        <fullName evidence="1">Uncharacterized protein</fullName>
    </submittedName>
</protein>
<sequence length="241" mass="27937">MTTAWDLPKPTTTEPLIIEFLPRTYESDSGSGNKRWIKLILRSSHLKWHVKFTFSGYTIRDGTRLPIVKGMKRRNDLRDLCRCIDFRRIPLLDDTVTEVIVSLNASPESIKLPYTTQPSADSEYASVISNLWVRAEEDTLRIRFPIYNSTNDIPTRQLSEIQEKEELDGDSVYRVRLQDNERPYVYKQIERAHYVPHDTDVIQQELQNLHKFRGTAVGIVQLVAAVVSPNPYQTAYPDKEQ</sequence>
<dbReference type="EMBL" id="MU853595">
    <property type="protein sequence ID" value="KAK4142651.1"/>
    <property type="molecule type" value="Genomic_DNA"/>
</dbReference>
<accession>A0AAN6V350</accession>
<evidence type="ECO:0000313" key="1">
    <source>
        <dbReference type="EMBL" id="KAK4142651.1"/>
    </source>
</evidence>
<dbReference type="GeneID" id="87817743"/>
<proteinExistence type="predicted"/>
<dbReference type="Proteomes" id="UP001302676">
    <property type="component" value="Unassembled WGS sequence"/>
</dbReference>
<comment type="caution">
    <text evidence="1">The sequence shown here is derived from an EMBL/GenBank/DDBJ whole genome shotgun (WGS) entry which is preliminary data.</text>
</comment>
<reference evidence="1" key="2">
    <citation type="submission" date="2023-05" db="EMBL/GenBank/DDBJ databases">
        <authorList>
            <consortium name="Lawrence Berkeley National Laboratory"/>
            <person name="Steindorff A."/>
            <person name="Hensen N."/>
            <person name="Bonometti L."/>
            <person name="Westerberg I."/>
            <person name="Brannstrom I.O."/>
            <person name="Guillou S."/>
            <person name="Cros-Aarteil S."/>
            <person name="Calhoun S."/>
            <person name="Haridas S."/>
            <person name="Kuo A."/>
            <person name="Mondo S."/>
            <person name="Pangilinan J."/>
            <person name="Riley R."/>
            <person name="Labutti K."/>
            <person name="Andreopoulos B."/>
            <person name="Lipzen A."/>
            <person name="Chen C."/>
            <person name="Yanf M."/>
            <person name="Daum C."/>
            <person name="Ng V."/>
            <person name="Clum A."/>
            <person name="Ohm R."/>
            <person name="Martin F."/>
            <person name="Silar P."/>
            <person name="Natvig D."/>
            <person name="Lalanne C."/>
            <person name="Gautier V."/>
            <person name="Ament-Velasquez S.L."/>
            <person name="Kruys A."/>
            <person name="Hutchinson M.I."/>
            <person name="Powell A.J."/>
            <person name="Barry K."/>
            <person name="Miller A.N."/>
            <person name="Grigoriev I.V."/>
            <person name="Debuchy R."/>
            <person name="Gladieux P."/>
            <person name="Thoren M.H."/>
            <person name="Johannesson H."/>
        </authorList>
    </citation>
    <scope>NUCLEOTIDE SEQUENCE</scope>
    <source>
        <strain evidence="1">CBS 141.50</strain>
    </source>
</reference>
<reference evidence="1" key="1">
    <citation type="journal article" date="2023" name="Mol. Phylogenet. Evol.">
        <title>Genome-scale phylogeny and comparative genomics of the fungal order Sordariales.</title>
        <authorList>
            <person name="Hensen N."/>
            <person name="Bonometti L."/>
            <person name="Westerberg I."/>
            <person name="Brannstrom I.O."/>
            <person name="Guillou S."/>
            <person name="Cros-Aarteil S."/>
            <person name="Calhoun S."/>
            <person name="Haridas S."/>
            <person name="Kuo A."/>
            <person name="Mondo S."/>
            <person name="Pangilinan J."/>
            <person name="Riley R."/>
            <person name="LaButti K."/>
            <person name="Andreopoulos B."/>
            <person name="Lipzen A."/>
            <person name="Chen C."/>
            <person name="Yan M."/>
            <person name="Daum C."/>
            <person name="Ng V."/>
            <person name="Clum A."/>
            <person name="Steindorff A."/>
            <person name="Ohm R.A."/>
            <person name="Martin F."/>
            <person name="Silar P."/>
            <person name="Natvig D.O."/>
            <person name="Lalanne C."/>
            <person name="Gautier V."/>
            <person name="Ament-Velasquez S.L."/>
            <person name="Kruys A."/>
            <person name="Hutchinson M.I."/>
            <person name="Powell A.J."/>
            <person name="Barry K."/>
            <person name="Miller A.N."/>
            <person name="Grigoriev I.V."/>
            <person name="Debuchy R."/>
            <person name="Gladieux P."/>
            <person name="Hiltunen Thoren M."/>
            <person name="Johannesson H."/>
        </authorList>
    </citation>
    <scope>NUCLEOTIDE SEQUENCE</scope>
    <source>
        <strain evidence="1">CBS 141.50</strain>
    </source>
</reference>